<keyword evidence="2" id="KW-1185">Reference proteome</keyword>
<gene>
    <name evidence="1" type="ORF">Agub_g11581</name>
</gene>
<evidence type="ECO:0000313" key="1">
    <source>
        <dbReference type="EMBL" id="GFR49537.1"/>
    </source>
</evidence>
<name>A0AAD3HQW8_9CHLO</name>
<evidence type="ECO:0000313" key="2">
    <source>
        <dbReference type="Proteomes" id="UP001054857"/>
    </source>
</evidence>
<reference evidence="1 2" key="1">
    <citation type="journal article" date="2021" name="Sci. Rep.">
        <title>Genome sequencing of the multicellular alga Astrephomene provides insights into convergent evolution of germ-soma differentiation.</title>
        <authorList>
            <person name="Yamashita S."/>
            <person name="Yamamoto K."/>
            <person name="Matsuzaki R."/>
            <person name="Suzuki S."/>
            <person name="Yamaguchi H."/>
            <person name="Hirooka S."/>
            <person name="Minakuchi Y."/>
            <person name="Miyagishima S."/>
            <person name="Kawachi M."/>
            <person name="Toyoda A."/>
            <person name="Nozaki H."/>
        </authorList>
    </citation>
    <scope>NUCLEOTIDE SEQUENCE [LARGE SCALE GENOMIC DNA]</scope>
    <source>
        <strain evidence="1 2">NIES-4017</strain>
    </source>
</reference>
<dbReference type="AlphaFoldDB" id="A0AAD3HQW8"/>
<sequence length="324" mass="35196">MTPIPFLWSSWIKKLPAISKLGLSLRTGPAALRHFPAADAWRYASKTSVPDNVNGIGVGAQDGEGTSESLVDQPASILRQLFESLPPYPTASSLQLARHRLEEVSKGISIATDAHRRDRPVSDADAIVATITALLQSTSRDCYWARTSLPELLLLLSRLRIPSTPKLEVELVLLLRRGRLPTPAPDVWQELAAASGVSRTSFRKRRGGRVVLPPPPPLPTAFRLAQAMCALPVQSHEAWQQLSRHLLAPAACPLEALSPDQLSLVAAAFARAGYHPVQLFRSISERLLPAAPRLQPGSLARSLHAFASLRHHDPDLAAALCDEV</sequence>
<dbReference type="Proteomes" id="UP001054857">
    <property type="component" value="Unassembled WGS sequence"/>
</dbReference>
<feature type="non-terminal residue" evidence="1">
    <location>
        <position position="324"/>
    </location>
</feature>
<proteinExistence type="predicted"/>
<organism evidence="1 2">
    <name type="scientific">Astrephomene gubernaculifera</name>
    <dbReference type="NCBI Taxonomy" id="47775"/>
    <lineage>
        <taxon>Eukaryota</taxon>
        <taxon>Viridiplantae</taxon>
        <taxon>Chlorophyta</taxon>
        <taxon>core chlorophytes</taxon>
        <taxon>Chlorophyceae</taxon>
        <taxon>CS clade</taxon>
        <taxon>Chlamydomonadales</taxon>
        <taxon>Astrephomenaceae</taxon>
        <taxon>Astrephomene</taxon>
    </lineage>
</organism>
<protein>
    <submittedName>
        <fullName evidence="1">Uncharacterized protein</fullName>
    </submittedName>
</protein>
<dbReference type="EMBL" id="BMAR01000031">
    <property type="protein sequence ID" value="GFR49537.1"/>
    <property type="molecule type" value="Genomic_DNA"/>
</dbReference>
<comment type="caution">
    <text evidence="1">The sequence shown here is derived from an EMBL/GenBank/DDBJ whole genome shotgun (WGS) entry which is preliminary data.</text>
</comment>
<accession>A0AAD3HQW8</accession>